<sequence length="79" mass="9122">MINSPDRLNPFQDELCGCRCGGGKRLQLRPAVQAKAIVLRTNWRFPGVVKGQEGDIFERELQRELYKMRQCRTSFSCSM</sequence>
<gene>
    <name evidence="1" type="ORF">AMELA_G00261220</name>
</gene>
<dbReference type="AlphaFoldDB" id="A0A7J5ZP64"/>
<keyword evidence="2" id="KW-1185">Reference proteome</keyword>
<reference evidence="1 2" key="1">
    <citation type="submission" date="2020-02" db="EMBL/GenBank/DDBJ databases">
        <title>A chromosome-scale genome assembly of the black bullhead catfish (Ameiurus melas).</title>
        <authorList>
            <person name="Wen M."/>
            <person name="Zham M."/>
            <person name="Cabau C."/>
            <person name="Klopp C."/>
            <person name="Donnadieu C."/>
            <person name="Roques C."/>
            <person name="Bouchez O."/>
            <person name="Lampietro C."/>
            <person name="Jouanno E."/>
            <person name="Herpin A."/>
            <person name="Louis A."/>
            <person name="Berthelot C."/>
            <person name="Parey E."/>
            <person name="Roest-Crollius H."/>
            <person name="Braasch I."/>
            <person name="Postlethwait J."/>
            <person name="Robinson-Rechavi M."/>
            <person name="Echchiki A."/>
            <person name="Begum T."/>
            <person name="Montfort J."/>
            <person name="Schartl M."/>
            <person name="Bobe J."/>
            <person name="Guiguen Y."/>
        </authorList>
    </citation>
    <scope>NUCLEOTIDE SEQUENCE [LARGE SCALE GENOMIC DNA]</scope>
    <source>
        <strain evidence="1">M_S1</strain>
        <tissue evidence="1">Blood</tissue>
    </source>
</reference>
<protein>
    <submittedName>
        <fullName evidence="1">Uncharacterized protein</fullName>
    </submittedName>
</protein>
<comment type="caution">
    <text evidence="1">The sequence shown here is derived from an EMBL/GenBank/DDBJ whole genome shotgun (WGS) entry which is preliminary data.</text>
</comment>
<organism evidence="1 2">
    <name type="scientific">Ameiurus melas</name>
    <name type="common">Black bullhead</name>
    <name type="synonym">Silurus melas</name>
    <dbReference type="NCBI Taxonomy" id="219545"/>
    <lineage>
        <taxon>Eukaryota</taxon>
        <taxon>Metazoa</taxon>
        <taxon>Chordata</taxon>
        <taxon>Craniata</taxon>
        <taxon>Vertebrata</taxon>
        <taxon>Euteleostomi</taxon>
        <taxon>Actinopterygii</taxon>
        <taxon>Neopterygii</taxon>
        <taxon>Teleostei</taxon>
        <taxon>Ostariophysi</taxon>
        <taxon>Siluriformes</taxon>
        <taxon>Ictaluridae</taxon>
        <taxon>Ameiurus</taxon>
    </lineage>
</organism>
<dbReference type="EMBL" id="JAAGNN010000025">
    <property type="protein sequence ID" value="KAF4072280.1"/>
    <property type="molecule type" value="Genomic_DNA"/>
</dbReference>
<evidence type="ECO:0000313" key="2">
    <source>
        <dbReference type="Proteomes" id="UP000593565"/>
    </source>
</evidence>
<accession>A0A7J5ZP64</accession>
<name>A0A7J5ZP64_AMEME</name>
<evidence type="ECO:0000313" key="1">
    <source>
        <dbReference type="EMBL" id="KAF4072280.1"/>
    </source>
</evidence>
<proteinExistence type="predicted"/>
<dbReference type="Proteomes" id="UP000593565">
    <property type="component" value="Unassembled WGS sequence"/>
</dbReference>